<gene>
    <name evidence="1" type="ORF">ACFQV2_20510</name>
</gene>
<reference evidence="2" key="1">
    <citation type="journal article" date="2019" name="Int. J. Syst. Evol. Microbiol.">
        <title>The Global Catalogue of Microorganisms (GCM) 10K type strain sequencing project: providing services to taxonomists for standard genome sequencing and annotation.</title>
        <authorList>
            <consortium name="The Broad Institute Genomics Platform"/>
            <consortium name="The Broad Institute Genome Sequencing Center for Infectious Disease"/>
            <person name="Wu L."/>
            <person name="Ma J."/>
        </authorList>
    </citation>
    <scope>NUCLEOTIDE SEQUENCE [LARGE SCALE GENOMIC DNA]</scope>
    <source>
        <strain evidence="2">JCM 17695</strain>
    </source>
</reference>
<dbReference type="Proteomes" id="UP001596512">
    <property type="component" value="Unassembled WGS sequence"/>
</dbReference>
<evidence type="ECO:0000313" key="1">
    <source>
        <dbReference type="EMBL" id="MFC7615526.1"/>
    </source>
</evidence>
<organism evidence="1 2">
    <name type="scientific">Actinokineospora soli</name>
    <dbReference type="NCBI Taxonomy" id="1048753"/>
    <lineage>
        <taxon>Bacteria</taxon>
        <taxon>Bacillati</taxon>
        <taxon>Actinomycetota</taxon>
        <taxon>Actinomycetes</taxon>
        <taxon>Pseudonocardiales</taxon>
        <taxon>Pseudonocardiaceae</taxon>
        <taxon>Actinokineospora</taxon>
    </lineage>
</organism>
<sequence length="153" mass="16390">MLALLEKHSMLYRFLTKSAAGARPELTSSGWSTAERIAWRLWPPHSGATGSLTARGAVVHCLAELRRDCSPTHLYTSSSLTGVTTFQEGMSGFVNGKVTADAASSRFIATAEVKAAANGQPDRAATVQLVRHGHKWLIDVEAGVRVRSRQASG</sequence>
<dbReference type="EMBL" id="JBHTEY010000004">
    <property type="protein sequence ID" value="MFC7615526.1"/>
    <property type="molecule type" value="Genomic_DNA"/>
</dbReference>
<comment type="caution">
    <text evidence="1">The sequence shown here is derived from an EMBL/GenBank/DDBJ whole genome shotgun (WGS) entry which is preliminary data.</text>
</comment>
<accession>A0ABW2TPT5</accession>
<evidence type="ECO:0000313" key="2">
    <source>
        <dbReference type="Proteomes" id="UP001596512"/>
    </source>
</evidence>
<proteinExistence type="predicted"/>
<protein>
    <submittedName>
        <fullName evidence="1">Uncharacterized protein</fullName>
    </submittedName>
</protein>
<keyword evidence="2" id="KW-1185">Reference proteome</keyword>
<name>A0ABW2TPT5_9PSEU</name>